<feature type="domain" description="Peptidase M28" evidence="6">
    <location>
        <begin position="392"/>
        <end position="579"/>
    </location>
</feature>
<proteinExistence type="inferred from homology"/>
<evidence type="ECO:0008006" key="9">
    <source>
        <dbReference type="Google" id="ProtNLM"/>
    </source>
</evidence>
<dbReference type="OrthoDB" id="5841748at2759"/>
<dbReference type="Gene3D" id="3.40.630.10">
    <property type="entry name" value="Zn peptidases"/>
    <property type="match status" value="1"/>
</dbReference>
<protein>
    <recommendedName>
        <fullName evidence="9">Glutamate carboxypeptidase</fullName>
    </recommendedName>
</protein>
<dbReference type="RefSeq" id="XP_040669910.1">
    <property type="nucleotide sequence ID" value="XM_040808314.1"/>
</dbReference>
<dbReference type="InterPro" id="IPR039373">
    <property type="entry name" value="Peptidase_M28B"/>
</dbReference>
<dbReference type="GO" id="GO:0004180">
    <property type="term" value="F:carboxypeptidase activity"/>
    <property type="evidence" value="ECO:0007669"/>
    <property type="project" value="TreeGrafter"/>
</dbReference>
<dbReference type="InterPro" id="IPR003137">
    <property type="entry name" value="PA_domain"/>
</dbReference>
<gene>
    <name evidence="7" type="ORF">ASPVEDRAFT_152537</name>
</gene>
<dbReference type="SUPFAM" id="SSF53187">
    <property type="entry name" value="Zn-dependent exopeptidases"/>
    <property type="match status" value="1"/>
</dbReference>
<evidence type="ECO:0000256" key="1">
    <source>
        <dbReference type="ARBA" id="ARBA00005634"/>
    </source>
</evidence>
<keyword evidence="3" id="KW-0812">Transmembrane</keyword>
<name>A0A1L9PRG5_ASPVE</name>
<dbReference type="Gene3D" id="1.20.930.40">
    <property type="entry name" value="Transferrin receptor-like, dimerisation domain"/>
    <property type="match status" value="1"/>
</dbReference>
<dbReference type="InterPro" id="IPR036757">
    <property type="entry name" value="TFR-like_dimer_dom_sf"/>
</dbReference>
<evidence type="ECO:0000313" key="7">
    <source>
        <dbReference type="EMBL" id="OJJ04148.1"/>
    </source>
</evidence>
<reference evidence="8" key="1">
    <citation type="journal article" date="2017" name="Genome Biol.">
        <title>Comparative genomics reveals high biological diversity and specific adaptations in the industrially and medically important fungal genus Aspergillus.</title>
        <authorList>
            <person name="de Vries R.P."/>
            <person name="Riley R."/>
            <person name="Wiebenga A."/>
            <person name="Aguilar-Osorio G."/>
            <person name="Amillis S."/>
            <person name="Uchima C.A."/>
            <person name="Anderluh G."/>
            <person name="Asadollahi M."/>
            <person name="Askin M."/>
            <person name="Barry K."/>
            <person name="Battaglia E."/>
            <person name="Bayram O."/>
            <person name="Benocci T."/>
            <person name="Braus-Stromeyer S.A."/>
            <person name="Caldana C."/>
            <person name="Canovas D."/>
            <person name="Cerqueira G.C."/>
            <person name="Chen F."/>
            <person name="Chen W."/>
            <person name="Choi C."/>
            <person name="Clum A."/>
            <person name="Dos Santos R.A."/>
            <person name="Damasio A.R."/>
            <person name="Diallinas G."/>
            <person name="Emri T."/>
            <person name="Fekete E."/>
            <person name="Flipphi M."/>
            <person name="Freyberg S."/>
            <person name="Gallo A."/>
            <person name="Gournas C."/>
            <person name="Habgood R."/>
            <person name="Hainaut M."/>
            <person name="Harispe M.L."/>
            <person name="Henrissat B."/>
            <person name="Hilden K.S."/>
            <person name="Hope R."/>
            <person name="Hossain A."/>
            <person name="Karabika E."/>
            <person name="Karaffa L."/>
            <person name="Karanyi Z."/>
            <person name="Krasevec N."/>
            <person name="Kuo A."/>
            <person name="Kusch H."/>
            <person name="LaButti K."/>
            <person name="Lagendijk E.L."/>
            <person name="Lapidus A."/>
            <person name="Levasseur A."/>
            <person name="Lindquist E."/>
            <person name="Lipzen A."/>
            <person name="Logrieco A.F."/>
            <person name="MacCabe A."/>
            <person name="Maekelae M.R."/>
            <person name="Malavazi I."/>
            <person name="Melin P."/>
            <person name="Meyer V."/>
            <person name="Mielnichuk N."/>
            <person name="Miskei M."/>
            <person name="Molnar A.P."/>
            <person name="Mule G."/>
            <person name="Ngan C.Y."/>
            <person name="Orejas M."/>
            <person name="Orosz E."/>
            <person name="Ouedraogo J.P."/>
            <person name="Overkamp K.M."/>
            <person name="Park H.-S."/>
            <person name="Perrone G."/>
            <person name="Piumi F."/>
            <person name="Punt P.J."/>
            <person name="Ram A.F."/>
            <person name="Ramon A."/>
            <person name="Rauscher S."/>
            <person name="Record E."/>
            <person name="Riano-Pachon D.M."/>
            <person name="Robert V."/>
            <person name="Roehrig J."/>
            <person name="Ruller R."/>
            <person name="Salamov A."/>
            <person name="Salih N.S."/>
            <person name="Samson R.A."/>
            <person name="Sandor E."/>
            <person name="Sanguinetti M."/>
            <person name="Schuetze T."/>
            <person name="Sepcic K."/>
            <person name="Shelest E."/>
            <person name="Sherlock G."/>
            <person name="Sophianopoulou V."/>
            <person name="Squina F.M."/>
            <person name="Sun H."/>
            <person name="Susca A."/>
            <person name="Todd R.B."/>
            <person name="Tsang A."/>
            <person name="Unkles S.E."/>
            <person name="van de Wiele N."/>
            <person name="van Rossen-Uffink D."/>
            <person name="Oliveira J.V."/>
            <person name="Vesth T.C."/>
            <person name="Visser J."/>
            <person name="Yu J.-H."/>
            <person name="Zhou M."/>
            <person name="Andersen M.R."/>
            <person name="Archer D.B."/>
            <person name="Baker S.E."/>
            <person name="Benoit I."/>
            <person name="Brakhage A.A."/>
            <person name="Braus G.H."/>
            <person name="Fischer R."/>
            <person name="Frisvad J.C."/>
            <person name="Goldman G.H."/>
            <person name="Houbraken J."/>
            <person name="Oakley B."/>
            <person name="Pocsi I."/>
            <person name="Scazzocchio C."/>
            <person name="Seiboth B."/>
            <person name="vanKuyk P.A."/>
            <person name="Wortman J."/>
            <person name="Dyer P.S."/>
            <person name="Grigoriev I.V."/>
        </authorList>
    </citation>
    <scope>NUCLEOTIDE SEQUENCE [LARGE SCALE GENOMIC DNA]</scope>
    <source>
        <strain evidence="8">CBS 583.65</strain>
    </source>
</reference>
<dbReference type="Pfam" id="PF04389">
    <property type="entry name" value="Peptidase_M28"/>
    <property type="match status" value="1"/>
</dbReference>
<dbReference type="Pfam" id="PF02225">
    <property type="entry name" value="PA"/>
    <property type="match status" value="1"/>
</dbReference>
<evidence type="ECO:0000313" key="8">
    <source>
        <dbReference type="Proteomes" id="UP000184073"/>
    </source>
</evidence>
<dbReference type="VEuPathDB" id="FungiDB:ASPVEDRAFT_152537"/>
<accession>A0A1L9PRG5</accession>
<organism evidence="7 8">
    <name type="scientific">Aspergillus versicolor CBS 583.65</name>
    <dbReference type="NCBI Taxonomy" id="1036611"/>
    <lineage>
        <taxon>Eukaryota</taxon>
        <taxon>Fungi</taxon>
        <taxon>Dikarya</taxon>
        <taxon>Ascomycota</taxon>
        <taxon>Pezizomycotina</taxon>
        <taxon>Eurotiomycetes</taxon>
        <taxon>Eurotiomycetidae</taxon>
        <taxon>Eurotiales</taxon>
        <taxon>Aspergillaceae</taxon>
        <taxon>Aspergillus</taxon>
        <taxon>Aspergillus subgen. Nidulantes</taxon>
    </lineage>
</organism>
<dbReference type="InterPro" id="IPR007484">
    <property type="entry name" value="Peptidase_M28"/>
</dbReference>
<keyword evidence="3" id="KW-0472">Membrane</keyword>
<evidence type="ECO:0000256" key="3">
    <source>
        <dbReference type="SAM" id="Phobius"/>
    </source>
</evidence>
<dbReference type="CDD" id="cd02121">
    <property type="entry name" value="PA_GCPII_like"/>
    <property type="match status" value="1"/>
</dbReference>
<feature type="domain" description="Transferrin receptor-like dimerisation" evidence="5">
    <location>
        <begin position="642"/>
        <end position="750"/>
    </location>
</feature>
<evidence type="ECO:0000259" key="4">
    <source>
        <dbReference type="Pfam" id="PF02225"/>
    </source>
</evidence>
<dbReference type="InterPro" id="IPR046450">
    <property type="entry name" value="PA_dom_sf"/>
</dbReference>
<sequence>MREKPIMSPSETTPLLIVPVAPQRYRYPHHKLRRACSYSLGFLLFVAIVLFLFPSALLPREGGSLWSYLPGAHPYPSSWPSGNGLDYEELETLLLGTPSAARAREWSKYYTAGPHLTGKNLSQALWTKQRWEEFGIKDTKIASYDVYLNYPIDHRLALLKGNNVTYEASLEEDVLEEDSTSGLRDRVPTFHGYSASGNVTAGFVYVNFGTFADYEDLVNANVTLEGKVAIAKYGRIFRGLKVKRAQELGMVGVILYDDPQQDGEFTEENGYKPYPEGPARNPSAVQRGSTQFLSFAPGDPTTPGYPSKPGCDRQDPHHFIPSIPSIPVSYTDVLPLLKALNGHGPKASDFNEWWQGGGLGYKGVDYNIGPSPDDITVNLYNEQEYVTTPLWNVIGVIPGSLPDVVVLGNHRDAWIAGGAGDPNSGSAALNEVIRSFGEALKAGWKPLRTIVFASWDGEEYGLLGSTEWVEDHLPWLSKSNVAYLNVDVAASGSRISPTASPLLNKLIYEVTGLVQSPNQTVEGQTVRDVWDGYIGTMGSGSDFTAFQDFAGIPSYDLGFSRSSDDPVYHYHSNYDSFDWMQKFGDPEFLYHEACTKIWVLAAAKLAETPVLFFNATDYGLGLEEYVDRIRSSANNLPGGVSFDFGPLYDAISKFQKVAIKFDAYAAELTSQLDEDLPWYLWWKKVRLFFLIYDVNTKYKNIERQFLYEEGLDGRSWFKHVVFAPGIWTGYAGATYPGLVESLEADDVANASVSSSLPFFVFFHVEAYANIDI</sequence>
<dbReference type="FunFam" id="3.40.630.10:FF:000101">
    <property type="entry name" value="N-acetylated alpha-linked acidic dipeptidase like 1"/>
    <property type="match status" value="1"/>
</dbReference>
<dbReference type="Pfam" id="PF04253">
    <property type="entry name" value="TFR_dimer"/>
    <property type="match status" value="1"/>
</dbReference>
<dbReference type="PANTHER" id="PTHR10404">
    <property type="entry name" value="N-ACETYLATED-ALPHA-LINKED ACIDIC DIPEPTIDASE"/>
    <property type="match status" value="1"/>
</dbReference>
<evidence type="ECO:0000259" key="5">
    <source>
        <dbReference type="Pfam" id="PF04253"/>
    </source>
</evidence>
<dbReference type="STRING" id="1036611.A0A1L9PRG5"/>
<dbReference type="PANTHER" id="PTHR10404:SF46">
    <property type="entry name" value="VACUOLAR PROTEIN SORTING-ASSOCIATED PROTEIN 70"/>
    <property type="match status" value="1"/>
</dbReference>
<feature type="transmembrane region" description="Helical" evidence="3">
    <location>
        <begin position="35"/>
        <end position="57"/>
    </location>
</feature>
<dbReference type="Proteomes" id="UP000184073">
    <property type="component" value="Unassembled WGS sequence"/>
</dbReference>
<dbReference type="SUPFAM" id="SSF47672">
    <property type="entry name" value="Transferrin receptor-like dimerisation domain"/>
    <property type="match status" value="1"/>
</dbReference>
<evidence type="ECO:0000256" key="2">
    <source>
        <dbReference type="SAM" id="MobiDB-lite"/>
    </source>
</evidence>
<evidence type="ECO:0000259" key="6">
    <source>
        <dbReference type="Pfam" id="PF04389"/>
    </source>
</evidence>
<dbReference type="CDD" id="cd08022">
    <property type="entry name" value="M28_PSMA_like"/>
    <property type="match status" value="1"/>
</dbReference>
<comment type="similarity">
    <text evidence="1">Belongs to the peptidase M28 family. M28B subfamily.</text>
</comment>
<keyword evidence="3" id="KW-1133">Transmembrane helix</keyword>
<keyword evidence="8" id="KW-1185">Reference proteome</keyword>
<dbReference type="InterPro" id="IPR007365">
    <property type="entry name" value="TFR-like_dimer_dom"/>
</dbReference>
<dbReference type="GeneID" id="63723825"/>
<dbReference type="EMBL" id="KV878131">
    <property type="protein sequence ID" value="OJJ04148.1"/>
    <property type="molecule type" value="Genomic_DNA"/>
</dbReference>
<dbReference type="FunFam" id="3.50.30.30:FF:000008">
    <property type="entry name" value="Glutamate carboxypeptidase 2"/>
    <property type="match status" value="1"/>
</dbReference>
<feature type="domain" description="PA" evidence="4">
    <location>
        <begin position="216"/>
        <end position="275"/>
    </location>
</feature>
<feature type="region of interest" description="Disordered" evidence="2">
    <location>
        <begin position="262"/>
        <end position="285"/>
    </location>
</feature>
<dbReference type="SUPFAM" id="SSF52025">
    <property type="entry name" value="PA domain"/>
    <property type="match status" value="1"/>
</dbReference>
<dbReference type="AlphaFoldDB" id="A0A1L9PRG5"/>
<dbReference type="Gene3D" id="3.50.30.30">
    <property type="match status" value="1"/>
</dbReference>